<dbReference type="Gene3D" id="3.30.460.10">
    <property type="entry name" value="Beta Polymerase, domain 2"/>
    <property type="match status" value="1"/>
</dbReference>
<feature type="domain" description="Polymerase beta nucleotidyltransferase" evidence="1">
    <location>
        <begin position="11"/>
        <end position="98"/>
    </location>
</feature>
<evidence type="ECO:0000313" key="3">
    <source>
        <dbReference type="EMBL" id="RDU50508.1"/>
    </source>
</evidence>
<proteinExistence type="predicted"/>
<dbReference type="Pfam" id="PF18765">
    <property type="entry name" value="Polbeta"/>
    <property type="match status" value="1"/>
</dbReference>
<protein>
    <submittedName>
        <fullName evidence="3">Nucleotidyltransferase domain-containing protein</fullName>
    </submittedName>
</protein>
<evidence type="ECO:0000313" key="5">
    <source>
        <dbReference type="Proteomes" id="UP000629596"/>
    </source>
</evidence>
<comment type="caution">
    <text evidence="3">The sequence shown here is derived from an EMBL/GenBank/DDBJ whole genome shotgun (WGS) entry which is preliminary data.</text>
</comment>
<evidence type="ECO:0000259" key="1">
    <source>
        <dbReference type="Pfam" id="PF18765"/>
    </source>
</evidence>
<dbReference type="EMBL" id="JACRTI010000005">
    <property type="protein sequence ID" value="MBC8600780.1"/>
    <property type="molecule type" value="Genomic_DNA"/>
</dbReference>
<dbReference type="SUPFAM" id="SSF81301">
    <property type="entry name" value="Nucleotidyltransferase"/>
    <property type="match status" value="1"/>
</dbReference>
<sequence>MEYGLSNETIESLRNVFSRYQQIGQVWLFGSRAKGNYHSGSDIDLAIKSERFPASGLLDIQIELDKLELLYKIDLILYDAIKEPALREHIDRVGKLFYPL</sequence>
<keyword evidence="5" id="KW-1185">Reference proteome</keyword>
<dbReference type="Proteomes" id="UP000629596">
    <property type="component" value="Unassembled WGS sequence"/>
</dbReference>
<name>A0A3D8HHX0_9BACT</name>
<dbReference type="RefSeq" id="WP_115498295.1">
    <property type="nucleotide sequence ID" value="NZ_JACRTI010000005.1"/>
</dbReference>
<dbReference type="EMBL" id="QREV01000005">
    <property type="protein sequence ID" value="RDU50508.1"/>
    <property type="molecule type" value="Genomic_DNA"/>
</dbReference>
<dbReference type="AlphaFoldDB" id="A0A3D8HHX0"/>
<keyword evidence="3" id="KW-0808">Transferase</keyword>
<evidence type="ECO:0000313" key="4">
    <source>
        <dbReference type="Proteomes" id="UP000256321"/>
    </source>
</evidence>
<dbReference type="Proteomes" id="UP000256321">
    <property type="component" value="Unassembled WGS sequence"/>
</dbReference>
<gene>
    <name evidence="3" type="ORF">DWU89_03530</name>
    <name evidence="2" type="ORF">H8784_03485</name>
</gene>
<dbReference type="GO" id="GO:0016740">
    <property type="term" value="F:transferase activity"/>
    <property type="evidence" value="ECO:0007669"/>
    <property type="project" value="UniProtKB-KW"/>
</dbReference>
<organism evidence="3 4">
    <name type="scientific">Parabacteroides acidifaciens</name>
    <dbReference type="NCBI Taxonomy" id="2290935"/>
    <lineage>
        <taxon>Bacteria</taxon>
        <taxon>Pseudomonadati</taxon>
        <taxon>Bacteroidota</taxon>
        <taxon>Bacteroidia</taxon>
        <taxon>Bacteroidales</taxon>
        <taxon>Tannerellaceae</taxon>
        <taxon>Parabacteroides</taxon>
    </lineage>
</organism>
<evidence type="ECO:0000313" key="2">
    <source>
        <dbReference type="EMBL" id="MBC8600780.1"/>
    </source>
</evidence>
<reference evidence="2 5" key="2">
    <citation type="submission" date="2020-08" db="EMBL/GenBank/DDBJ databases">
        <title>Genome public.</title>
        <authorList>
            <person name="Liu C."/>
            <person name="Sun Q."/>
        </authorList>
    </citation>
    <scope>NUCLEOTIDE SEQUENCE [LARGE SCALE GENOMIC DNA]</scope>
    <source>
        <strain evidence="2 5">426_9</strain>
    </source>
</reference>
<dbReference type="InterPro" id="IPR041633">
    <property type="entry name" value="Polbeta"/>
</dbReference>
<accession>A0A3D8HHX0</accession>
<dbReference type="CDD" id="cd05403">
    <property type="entry name" value="NT_KNTase_like"/>
    <property type="match status" value="1"/>
</dbReference>
<dbReference type="InterPro" id="IPR043519">
    <property type="entry name" value="NT_sf"/>
</dbReference>
<reference evidence="3 4" key="1">
    <citation type="submission" date="2018-07" db="EMBL/GenBank/DDBJ databases">
        <title>Parabacteroides acidifaciens nov. sp., isolated from human feces.</title>
        <authorList>
            <person name="Wang Y.J."/>
        </authorList>
    </citation>
    <scope>NUCLEOTIDE SEQUENCE [LARGE SCALE GENOMIC DNA]</scope>
    <source>
        <strain evidence="3 4">426-9</strain>
    </source>
</reference>